<dbReference type="EMBL" id="ML995811">
    <property type="protein sequence ID" value="KAF2773200.1"/>
    <property type="molecule type" value="Genomic_DNA"/>
</dbReference>
<name>A0A6G1LKQ9_9PEZI</name>
<proteinExistence type="predicted"/>
<keyword evidence="3" id="KW-1185">Reference proteome</keyword>
<reference evidence="2" key="1">
    <citation type="journal article" date="2020" name="Stud. Mycol.">
        <title>101 Dothideomycetes genomes: a test case for predicting lifestyles and emergence of pathogens.</title>
        <authorList>
            <person name="Haridas S."/>
            <person name="Albert R."/>
            <person name="Binder M."/>
            <person name="Bloem J."/>
            <person name="Labutti K."/>
            <person name="Salamov A."/>
            <person name="Andreopoulos B."/>
            <person name="Baker S."/>
            <person name="Barry K."/>
            <person name="Bills G."/>
            <person name="Bluhm B."/>
            <person name="Cannon C."/>
            <person name="Castanera R."/>
            <person name="Culley D."/>
            <person name="Daum C."/>
            <person name="Ezra D."/>
            <person name="Gonzalez J."/>
            <person name="Henrissat B."/>
            <person name="Kuo A."/>
            <person name="Liang C."/>
            <person name="Lipzen A."/>
            <person name="Lutzoni F."/>
            <person name="Magnuson J."/>
            <person name="Mondo S."/>
            <person name="Nolan M."/>
            <person name="Ohm R."/>
            <person name="Pangilinan J."/>
            <person name="Park H.-J."/>
            <person name="Ramirez L."/>
            <person name="Alfaro M."/>
            <person name="Sun H."/>
            <person name="Tritt A."/>
            <person name="Yoshinaga Y."/>
            <person name="Zwiers L.-H."/>
            <person name="Turgeon B."/>
            <person name="Goodwin S."/>
            <person name="Spatafora J."/>
            <person name="Crous P."/>
            <person name="Grigoriev I."/>
        </authorList>
    </citation>
    <scope>NUCLEOTIDE SEQUENCE</scope>
    <source>
        <strain evidence="2">CBS 116005</strain>
    </source>
</reference>
<evidence type="ECO:0000256" key="1">
    <source>
        <dbReference type="SAM" id="MobiDB-lite"/>
    </source>
</evidence>
<feature type="compositionally biased region" description="Low complexity" evidence="1">
    <location>
        <begin position="161"/>
        <end position="172"/>
    </location>
</feature>
<dbReference type="AlphaFoldDB" id="A0A6G1LKQ9"/>
<protein>
    <submittedName>
        <fullName evidence="2">Uncharacterized protein</fullName>
    </submittedName>
</protein>
<gene>
    <name evidence="2" type="ORF">EJ03DRAFT_123604</name>
</gene>
<feature type="compositionally biased region" description="Polar residues" evidence="1">
    <location>
        <begin position="118"/>
        <end position="127"/>
    </location>
</feature>
<evidence type="ECO:0000313" key="2">
    <source>
        <dbReference type="EMBL" id="KAF2773200.1"/>
    </source>
</evidence>
<accession>A0A6G1LKQ9</accession>
<evidence type="ECO:0000313" key="3">
    <source>
        <dbReference type="Proteomes" id="UP000799436"/>
    </source>
</evidence>
<feature type="compositionally biased region" description="Low complexity" evidence="1">
    <location>
        <begin position="215"/>
        <end position="231"/>
    </location>
</feature>
<dbReference type="OrthoDB" id="10543965at2759"/>
<feature type="region of interest" description="Disordered" evidence="1">
    <location>
        <begin position="93"/>
        <end position="175"/>
    </location>
</feature>
<sequence>MKKTSRTPLTHPPEQVVHLSRRLQAALGFGHGTRLMGKKNIVVRLWEMPAAPKPPAKSDSADSLIDLDLADPSKPLPPGYFDKKRHAVNMPTSAAAPASFPRERTPTDQPIAPHQRTDSVSEPQKTAETIDLTDSPLLHSSTEPQATAQASPPPPKPASPLPSHTTPPFSSRPRPRHPIFWSTSLSTTINAWLAHPETRATQIPLTELKLLAAQPQPANTTTNNEQTTAQPDPQPHAPESKTLHTFTAPHNPTIKLTHLVLPSNTPTTTPPPPMGPPAPQKPLEWFVLTITHDGVKGDRIFDLGCPDLTSSSSDGDDEGFYDRINVQTEGVPWLVVAVPARQVTGREEVAEEEGAMGKKQRWTLGMQERVPIVQGFGVEVKGKALRLWTEACARGMGALEVVSEGELNV</sequence>
<organism evidence="2 3">
    <name type="scientific">Teratosphaeria nubilosa</name>
    <dbReference type="NCBI Taxonomy" id="161662"/>
    <lineage>
        <taxon>Eukaryota</taxon>
        <taxon>Fungi</taxon>
        <taxon>Dikarya</taxon>
        <taxon>Ascomycota</taxon>
        <taxon>Pezizomycotina</taxon>
        <taxon>Dothideomycetes</taxon>
        <taxon>Dothideomycetidae</taxon>
        <taxon>Mycosphaerellales</taxon>
        <taxon>Teratosphaeriaceae</taxon>
        <taxon>Teratosphaeria</taxon>
    </lineage>
</organism>
<dbReference type="Proteomes" id="UP000799436">
    <property type="component" value="Unassembled WGS sequence"/>
</dbReference>
<feature type="compositionally biased region" description="Pro residues" evidence="1">
    <location>
        <begin position="151"/>
        <end position="160"/>
    </location>
</feature>
<feature type="region of interest" description="Disordered" evidence="1">
    <location>
        <begin position="215"/>
        <end position="242"/>
    </location>
</feature>